<evidence type="ECO:0000256" key="15">
    <source>
        <dbReference type="HAMAP-Rule" id="MF_01485"/>
    </source>
</evidence>
<keyword evidence="1 15" id="KW-0540">Nuclease</keyword>
<keyword evidence="7 15" id="KW-0269">Exonuclease</keyword>
<feature type="binding site" evidence="15">
    <location>
        <position position="1080"/>
    </location>
    <ligand>
        <name>Mg(2+)</name>
        <dbReference type="ChEBI" id="CHEBI:18420"/>
    </ligand>
</feature>
<comment type="catalytic activity">
    <reaction evidence="13 15">
        <text>Couples ATP hydrolysis with the unwinding of duplex DNA by translocating in the 3'-5' direction.</text>
        <dbReference type="EC" id="5.6.2.4"/>
    </reaction>
</comment>
<evidence type="ECO:0000256" key="1">
    <source>
        <dbReference type="ARBA" id="ARBA00022722"/>
    </source>
</evidence>
<reference evidence="19 20" key="1">
    <citation type="journal article" date="2011" name="PLoS Genet.">
        <title>Sequence conservation and functional constraint on intergenic spacers in reduced genomes of the obligate symbiont buchnera.</title>
        <authorList>
            <person name="Degnan P.H."/>
            <person name="Ochman H."/>
            <person name="Moran N.A."/>
        </authorList>
    </citation>
    <scope>NUCLEOTIDE SEQUENCE [LARGE SCALE GENOMIC DNA]</scope>
    <source>
        <strain evidence="19 20">Ak</strain>
    </source>
</reference>
<accession>G2LNF3</accession>
<dbReference type="GO" id="GO:0008854">
    <property type="term" value="F:exodeoxyribonuclease V activity"/>
    <property type="evidence" value="ECO:0007669"/>
    <property type="project" value="UniProtKB-EC"/>
</dbReference>
<dbReference type="InterPro" id="IPR014016">
    <property type="entry name" value="UvrD-like_ATP-bd"/>
</dbReference>
<dbReference type="GO" id="GO:0016887">
    <property type="term" value="F:ATP hydrolysis activity"/>
    <property type="evidence" value="ECO:0007669"/>
    <property type="project" value="RHEA"/>
</dbReference>
<keyword evidence="8 15" id="KW-0067">ATP-binding</keyword>
<keyword evidence="10 15" id="KW-0238">DNA-binding</keyword>
<evidence type="ECO:0000256" key="4">
    <source>
        <dbReference type="ARBA" id="ARBA00022763"/>
    </source>
</evidence>
<comment type="catalytic activity">
    <reaction evidence="15">
        <text>Exonucleolytic cleavage (in the presence of ATP) in either 5'- to 3'- or 3'- to 5'-direction to yield 5'-phosphooligonucleotides.</text>
        <dbReference type="EC" id="3.1.11.5"/>
    </reaction>
</comment>
<dbReference type="InterPro" id="IPR011604">
    <property type="entry name" value="PDDEXK-like_dom_sf"/>
</dbReference>
<evidence type="ECO:0000313" key="20">
    <source>
        <dbReference type="Proteomes" id="UP000001269"/>
    </source>
</evidence>
<evidence type="ECO:0000256" key="9">
    <source>
        <dbReference type="ARBA" id="ARBA00022842"/>
    </source>
</evidence>
<proteinExistence type="inferred from homology"/>
<organism evidence="19 20">
    <name type="scientific">Buchnera aphidicola str. Ak</name>
    <name type="common">Acyrthosiphon kondoi</name>
    <dbReference type="NCBI Taxonomy" id="1005090"/>
    <lineage>
        <taxon>Bacteria</taxon>
        <taxon>Pseudomonadati</taxon>
        <taxon>Pseudomonadota</taxon>
        <taxon>Gammaproteobacteria</taxon>
        <taxon>Enterobacterales</taxon>
        <taxon>Erwiniaceae</taxon>
        <taxon>Buchnera</taxon>
    </lineage>
</organism>
<dbReference type="EMBL" id="CP002645">
    <property type="protein sequence ID" value="AEO08791.1"/>
    <property type="molecule type" value="Genomic_DNA"/>
</dbReference>
<comment type="function">
    <text evidence="15">A helicase/nuclease that prepares dsDNA breaks (DSB) for recombinational DNA repair. Binds to DSBs and unwinds DNA via a highly rapid and processive ATP-dependent bidirectional helicase activity. Unwinds dsDNA until it encounters a Chi (crossover hotspot instigator) sequence from the 3' direction. Cuts ssDNA a few nucleotides 3' to the Chi site. The properties and activities of the enzyme are changed at Chi. The Chi-altered holoenzyme produces a long 3'-ssDNA overhang and facilitates RecA-binding to the ssDNA for homologous DNA recombination and repair. Holoenzyme degrades any linearized DNA that is unable to undergo homologous recombination. In the holoenzyme this subunit contributes ATPase, 3'-5' helicase, exonuclease activity and loads RecA onto ssDNA.</text>
</comment>
<keyword evidence="5 15" id="KW-0378">Hydrolase</keyword>
<dbReference type="AlphaFoldDB" id="G2LNF3"/>
<dbReference type="RefSeq" id="WP_014499591.1">
    <property type="nucleotide sequence ID" value="NC_017256.1"/>
</dbReference>
<comment type="miscellaneous">
    <text evidence="15">In the RecBCD complex, RecB has a slow 3'-5' helicase, an exonuclease activity and loads RecA onto ssDNA, RecD has a fast 5'-3' helicase activity, while RecC stimulates the ATPase and processivity of the RecB helicase and contributes to recognition of the Chi site.</text>
</comment>
<dbReference type="GO" id="GO:0005829">
    <property type="term" value="C:cytosol"/>
    <property type="evidence" value="ECO:0007669"/>
    <property type="project" value="TreeGrafter"/>
</dbReference>
<evidence type="ECO:0000259" key="18">
    <source>
        <dbReference type="PROSITE" id="PS51217"/>
    </source>
</evidence>
<comment type="domain">
    <text evidence="15">The C-terminal domain has nuclease activity and interacts with RecD. It interacts with RecA, facilitating its loading onto ssDNA.</text>
</comment>
<feature type="active site" description="For nuclease activity" evidence="15">
    <location>
        <position position="1080"/>
    </location>
</feature>
<keyword evidence="9 15" id="KW-0460">Magnesium</keyword>
<sequence>MNITNKKEKLNIFKIFINGINLIEASAGTGKTFTIVLLYLRLLLGIEKKKIHTRKFLVHEILVVTFTNSAKEELYIRIKEGIENLYLTCINKKNINFSFDFFLKEIKDIDEAIYILKKAQNDINNSSIYTIHSFCQHILQLHTLHLNFSFEDKIIENEDHLYLQATQDFWRRSFYNLPENIINIIYKDYKNPDSLLKKIKPFFHMQSINFNKKILNNKKLIIYHQRNIQKIIFFKEKWLIYNQIILKEINILKINKKIYNNFNLSKWINNITIWAKSETEDYTIPVQLKYFSKKNIKKNTINNACSKYIIFEEIEKILKENFSLKNIIIIYAIKKINKFLLKEKKKKSLIGFNDLLSILLKTIKKEKNLRNLIRKKYPVAFIDEFQDTDIQQYKIFNLLYKKSEKTALFLIGDPKQAIYSFRGADIFSYLYAKSKIKKYYYLDTNWRSSINMCRSVNFLFSQYSNPFILKDIPFIPIKPSSENSHMNFTINGISQIPMTFFFQEKKEVDMEDYQVWISKQCANEISCWLNYANKGQAKITIKNREKNLTASDIAILVRNKKEAGYIQKELETLKISSIYSSNKNSVFQTFDAQELLLILESILEPDNEQSLRKSISTHIFQKLLDIVKKKSIKKSLYFIMEKLYEYYDIWEKVGIFHMIKAIILEYQINSNAIEINQNYIKNLNFLHIAELLQEQFQFLYKKTSLIRWFQKKILQKTQPLYNEYIRYINESQSVKIITIHKSKGLEYPIVWIPFGIDFKKSTLSIYHNQKNFKIFFDIMQSNENIKMADKERLAEDIRFLYVALTRSILHCSIGIACLTKKIKKNTNNNSAVHKSGLGYTIQCGKPMNYENLFNQLKKLSTNNLIEVKNNIDNFKLFIPEQTIYLIRQNNYLNENIKNIWNITSFTQLNKENQLLTKRNEEKIISKDFSIKIIKKNNKSLTIHNFPKGKNTGLMIHYILKHLNVLNKKNYNWFSEILEKYNISLKWTSVLISWVKNIINTPFYKKNIILSEINEKKCIKELEFFFPIKNILYSTELNKIIQSIDPISTISPKLLFNPVKGILKGFIDLVFIWEKKYYILDYKSNWLGKNNSFYSNMYIKKEIIKKRYDLQYQIYTIAIHKYLQKKIKKYNYKDNFGGIFYIFLRAMDHNKKNNGIFYTIPDYSLIEKTIHLIS</sequence>
<evidence type="ECO:0000256" key="14">
    <source>
        <dbReference type="ARBA" id="ARBA00048988"/>
    </source>
</evidence>
<evidence type="ECO:0000256" key="12">
    <source>
        <dbReference type="ARBA" id="ARBA00023235"/>
    </source>
</evidence>
<dbReference type="GO" id="GO:0000724">
    <property type="term" value="P:double-strand break repair via homologous recombination"/>
    <property type="evidence" value="ECO:0007669"/>
    <property type="project" value="UniProtKB-UniRule"/>
</dbReference>
<dbReference type="GO" id="GO:0005524">
    <property type="term" value="F:ATP binding"/>
    <property type="evidence" value="ECO:0007669"/>
    <property type="project" value="UniProtKB-UniRule"/>
</dbReference>
<evidence type="ECO:0000256" key="2">
    <source>
        <dbReference type="ARBA" id="ARBA00022723"/>
    </source>
</evidence>
<evidence type="ECO:0000256" key="10">
    <source>
        <dbReference type="ARBA" id="ARBA00023125"/>
    </source>
</evidence>
<feature type="binding site" evidence="16">
    <location>
        <begin position="25"/>
        <end position="32"/>
    </location>
    <ligand>
        <name>ATP</name>
        <dbReference type="ChEBI" id="CHEBI:30616"/>
    </ligand>
</feature>
<dbReference type="EC" id="3.1.11.5" evidence="15"/>
<keyword evidence="4 15" id="KW-0227">DNA damage</keyword>
<dbReference type="EC" id="5.6.2.4" evidence="15"/>
<dbReference type="OrthoDB" id="9810135at2"/>
<keyword evidence="3 15" id="KW-0547">Nucleotide-binding</keyword>
<dbReference type="Gene3D" id="1.10.486.10">
    <property type="entry name" value="PCRA, domain 4"/>
    <property type="match status" value="1"/>
</dbReference>
<dbReference type="PANTHER" id="PTHR11070:SF23">
    <property type="entry name" value="RECBCD ENZYME SUBUNIT RECB"/>
    <property type="match status" value="1"/>
</dbReference>
<dbReference type="Pfam" id="PF00580">
    <property type="entry name" value="UvrD-helicase"/>
    <property type="match status" value="1"/>
</dbReference>
<comment type="similarity">
    <text evidence="15">Belongs to the helicase family. UvrD subfamily.</text>
</comment>
<dbReference type="Gene3D" id="1.10.3170.10">
    <property type="entry name" value="Recbcd, chain B, domain 2"/>
    <property type="match status" value="1"/>
</dbReference>
<gene>
    <name evidence="15 19" type="primary">recB</name>
    <name evidence="19" type="ORF">BAKON_457</name>
</gene>
<keyword evidence="12 15" id="KW-0413">Isomerase</keyword>
<dbReference type="GO" id="GO:0000287">
    <property type="term" value="F:magnesium ion binding"/>
    <property type="evidence" value="ECO:0007669"/>
    <property type="project" value="UniProtKB-UniRule"/>
</dbReference>
<evidence type="ECO:0000259" key="17">
    <source>
        <dbReference type="PROSITE" id="PS51198"/>
    </source>
</evidence>
<dbReference type="InterPro" id="IPR000212">
    <property type="entry name" value="DNA_helicase_UvrD/REP"/>
</dbReference>
<evidence type="ECO:0000256" key="3">
    <source>
        <dbReference type="ARBA" id="ARBA00022741"/>
    </source>
</evidence>
<dbReference type="PROSITE" id="PS51217">
    <property type="entry name" value="UVRD_HELICASE_CTER"/>
    <property type="match status" value="1"/>
</dbReference>
<dbReference type="Gene3D" id="3.40.50.300">
    <property type="entry name" value="P-loop containing nucleotide triphosphate hydrolases"/>
    <property type="match status" value="2"/>
</dbReference>
<evidence type="ECO:0000256" key="7">
    <source>
        <dbReference type="ARBA" id="ARBA00022839"/>
    </source>
</evidence>
<feature type="binding site" evidence="15">
    <location>
        <position position="956"/>
    </location>
    <ligand>
        <name>Mg(2+)</name>
        <dbReference type="ChEBI" id="CHEBI:18420"/>
    </ligand>
</feature>
<feature type="domain" description="UvrD-like helicase ATP-binding" evidence="17">
    <location>
        <begin position="4"/>
        <end position="449"/>
    </location>
</feature>
<evidence type="ECO:0000256" key="5">
    <source>
        <dbReference type="ARBA" id="ARBA00022801"/>
    </source>
</evidence>
<evidence type="ECO:0000256" key="16">
    <source>
        <dbReference type="PROSITE-ProRule" id="PRU00560"/>
    </source>
</evidence>
<keyword evidence="11 15" id="KW-0234">DNA repair</keyword>
<dbReference type="HOGENOM" id="CLU_001114_6_0_6"/>
<protein>
    <recommendedName>
        <fullName evidence="15">RecBCD enzyme subunit RecB</fullName>
        <ecNumber evidence="15">3.1.11.5</ecNumber>
        <ecNumber evidence="15">5.6.2.4</ecNumber>
    </recommendedName>
    <alternativeName>
        <fullName evidence="15">DNA 3'-5' helicase subunit RecB</fullName>
    </alternativeName>
    <alternativeName>
        <fullName evidence="15">Exonuclease V subunit RecB</fullName>
        <shortName evidence="15">ExoV subunit RecB</shortName>
    </alternativeName>
    <alternativeName>
        <fullName evidence="15">Helicase/nuclease RecBCD subunit RecB</fullName>
    </alternativeName>
</protein>
<dbReference type="InterPro" id="IPR004586">
    <property type="entry name" value="RecB"/>
</dbReference>
<dbReference type="SUPFAM" id="SSF52540">
    <property type="entry name" value="P-loop containing nucleoside triphosphate hydrolases"/>
    <property type="match status" value="1"/>
</dbReference>
<dbReference type="PATRIC" id="fig|1005090.4.peg.448"/>
<dbReference type="GO" id="GO:0003677">
    <property type="term" value="F:DNA binding"/>
    <property type="evidence" value="ECO:0007669"/>
    <property type="project" value="UniProtKB-UniRule"/>
</dbReference>
<evidence type="ECO:0000256" key="8">
    <source>
        <dbReference type="ARBA" id="ARBA00022840"/>
    </source>
</evidence>
<dbReference type="KEGG" id="bak:BAKON_457"/>
<dbReference type="PROSITE" id="PS51198">
    <property type="entry name" value="UVRD_HELICASE_ATP_BIND"/>
    <property type="match status" value="1"/>
</dbReference>
<dbReference type="InterPro" id="IPR014017">
    <property type="entry name" value="DNA_helicase_UvrD-like_C"/>
</dbReference>
<dbReference type="Proteomes" id="UP000001269">
    <property type="component" value="Chromosome"/>
</dbReference>
<dbReference type="Gene3D" id="3.90.320.10">
    <property type="match status" value="1"/>
</dbReference>
<comment type="subunit">
    <text evidence="15">Heterotrimer of RecB, RecC and RecD. All subunits contribute to DNA-binding. Interacts with RecA.</text>
</comment>
<feature type="region of interest" description="DNA-binding and helicase activity, interacts with RecC" evidence="15">
    <location>
        <begin position="1"/>
        <end position="853"/>
    </location>
</feature>
<dbReference type="STRING" id="1005090.BAKON_457"/>
<dbReference type="HAMAP" id="MF_01485">
    <property type="entry name" value="RecB"/>
    <property type="match status" value="1"/>
</dbReference>
<comment type="cofactor">
    <cofactor evidence="15">
        <name>Mg(2+)</name>
        <dbReference type="ChEBI" id="CHEBI:18420"/>
    </cofactor>
    <text evidence="15">Binds 1 Mg(2+) ion per subunit.</text>
</comment>
<dbReference type="InterPro" id="IPR011335">
    <property type="entry name" value="Restrct_endonuc-II-like"/>
</dbReference>
<comment type="domain">
    <text evidence="15">The N-terminal DNA-binding domain is a ssDNA-dependent ATPase and has ATP-dependent 3'-5' helicase function. This domain interacts with RecC.</text>
</comment>
<evidence type="ECO:0000313" key="19">
    <source>
        <dbReference type="EMBL" id="AEO08791.1"/>
    </source>
</evidence>
<dbReference type="eggNOG" id="COG1074">
    <property type="taxonomic scope" value="Bacteria"/>
</dbReference>
<evidence type="ECO:0000256" key="6">
    <source>
        <dbReference type="ARBA" id="ARBA00022806"/>
    </source>
</evidence>
<dbReference type="CDD" id="cd22352">
    <property type="entry name" value="RecB_C-like"/>
    <property type="match status" value="1"/>
</dbReference>
<dbReference type="PANTHER" id="PTHR11070">
    <property type="entry name" value="UVRD / RECB / PCRA DNA HELICASE FAMILY MEMBER"/>
    <property type="match status" value="1"/>
</dbReference>
<keyword evidence="2 15" id="KW-0479">Metal-binding</keyword>
<comment type="catalytic activity">
    <reaction evidence="14 15">
        <text>ATP + H2O = ADP + phosphate + H(+)</text>
        <dbReference type="Rhea" id="RHEA:13065"/>
        <dbReference type="ChEBI" id="CHEBI:15377"/>
        <dbReference type="ChEBI" id="CHEBI:15378"/>
        <dbReference type="ChEBI" id="CHEBI:30616"/>
        <dbReference type="ChEBI" id="CHEBI:43474"/>
        <dbReference type="ChEBI" id="CHEBI:456216"/>
        <dbReference type="EC" id="5.6.2.4"/>
    </reaction>
</comment>
<feature type="binding site" evidence="15">
    <location>
        <position position="1067"/>
    </location>
    <ligand>
        <name>Mg(2+)</name>
        <dbReference type="ChEBI" id="CHEBI:18420"/>
    </ligand>
</feature>
<evidence type="ECO:0000256" key="11">
    <source>
        <dbReference type="ARBA" id="ARBA00023204"/>
    </source>
</evidence>
<feature type="domain" description="UvrD-like helicase C-terminal" evidence="18">
    <location>
        <begin position="466"/>
        <end position="744"/>
    </location>
</feature>
<dbReference type="GO" id="GO:0043138">
    <property type="term" value="F:3'-5' DNA helicase activity"/>
    <property type="evidence" value="ECO:0007669"/>
    <property type="project" value="UniProtKB-UniRule"/>
</dbReference>
<name>G2LNF3_9GAMM</name>
<dbReference type="SUPFAM" id="SSF52980">
    <property type="entry name" value="Restriction endonuclease-like"/>
    <property type="match status" value="1"/>
</dbReference>
<dbReference type="GO" id="GO:0009338">
    <property type="term" value="C:exodeoxyribonuclease V complex"/>
    <property type="evidence" value="ECO:0007669"/>
    <property type="project" value="TreeGrafter"/>
</dbReference>
<keyword evidence="6 15" id="KW-0347">Helicase</keyword>
<dbReference type="InterPro" id="IPR027417">
    <property type="entry name" value="P-loop_NTPase"/>
</dbReference>
<evidence type="ECO:0000256" key="13">
    <source>
        <dbReference type="ARBA" id="ARBA00034617"/>
    </source>
</evidence>
<feature type="region of interest" description="Nuclease activity, interacts with RecD and RecA" evidence="15">
    <location>
        <begin position="899"/>
        <end position="1173"/>
    </location>
</feature>
<dbReference type="Pfam" id="PF13361">
    <property type="entry name" value="UvrD_C"/>
    <property type="match status" value="1"/>
</dbReference>
<dbReference type="NCBIfam" id="TIGR00609">
    <property type="entry name" value="recB"/>
    <property type="match status" value="1"/>
</dbReference>